<dbReference type="PROSITE" id="PS00845">
    <property type="entry name" value="CAP_GLY_1"/>
    <property type="match status" value="1"/>
</dbReference>
<keyword evidence="2" id="KW-0963">Cytoplasm</keyword>
<comment type="similarity">
    <text evidence="4">Belongs to the TBCB family.</text>
</comment>
<dbReference type="Pfam" id="PF14560">
    <property type="entry name" value="Ubiquitin_2"/>
    <property type="match status" value="1"/>
</dbReference>
<dbReference type="InterPro" id="IPR000626">
    <property type="entry name" value="Ubiquitin-like_dom"/>
</dbReference>
<evidence type="ECO:0000256" key="2">
    <source>
        <dbReference type="ARBA" id="ARBA00022490"/>
    </source>
</evidence>
<dbReference type="Gene3D" id="2.30.30.190">
    <property type="entry name" value="CAP Gly-rich-like domain"/>
    <property type="match status" value="1"/>
</dbReference>
<dbReference type="InterPro" id="IPR000938">
    <property type="entry name" value="CAP-Gly_domain"/>
</dbReference>
<evidence type="ECO:0000256" key="5">
    <source>
        <dbReference type="SAM" id="MobiDB-lite"/>
    </source>
</evidence>
<dbReference type="SUPFAM" id="SSF74924">
    <property type="entry name" value="Cap-Gly domain"/>
    <property type="match status" value="1"/>
</dbReference>
<dbReference type="Proteomes" id="UP000800041">
    <property type="component" value="Unassembled WGS sequence"/>
</dbReference>
<dbReference type="SUPFAM" id="SSF54236">
    <property type="entry name" value="Ubiquitin-like"/>
    <property type="match status" value="1"/>
</dbReference>
<feature type="region of interest" description="Disordered" evidence="5">
    <location>
        <begin position="1"/>
        <end position="23"/>
    </location>
</feature>
<evidence type="ECO:0000259" key="6">
    <source>
        <dbReference type="PROSITE" id="PS50245"/>
    </source>
</evidence>
<dbReference type="GO" id="GO:0051010">
    <property type="term" value="F:microtubule plus-end binding"/>
    <property type="evidence" value="ECO:0007669"/>
    <property type="project" value="TreeGrafter"/>
</dbReference>
<evidence type="ECO:0000256" key="4">
    <source>
        <dbReference type="ARBA" id="ARBA00025779"/>
    </source>
</evidence>
<gene>
    <name evidence="7" type="ORF">K402DRAFT_202077</name>
</gene>
<sequence length="243" mass="26975">MQTAADVPVLISSDNSSSERRISPSWSVAQFRTRLEPITGVPASAQKLSVRVGSQHAFAIETANEETTQLAAFQLPAYAEIYVEDLRPPNARINFTDTSNVEKYVMPDTEYESRTDSVLAWKKNKKLGRFDPNAPDKEEQKLRALEQEVEERNITLNARARLLPPSDARLGTIAFIGPVPALPAGLWIGVALDEPTGKNDGSVEGERYFECKPKCGVFVRPERVEVGDWGVDDLMGEEDLEEI</sequence>
<organism evidence="7 8">
    <name type="scientific">Aulographum hederae CBS 113979</name>
    <dbReference type="NCBI Taxonomy" id="1176131"/>
    <lineage>
        <taxon>Eukaryota</taxon>
        <taxon>Fungi</taxon>
        <taxon>Dikarya</taxon>
        <taxon>Ascomycota</taxon>
        <taxon>Pezizomycotina</taxon>
        <taxon>Dothideomycetes</taxon>
        <taxon>Pleosporomycetidae</taxon>
        <taxon>Aulographales</taxon>
        <taxon>Aulographaceae</taxon>
    </lineage>
</organism>
<evidence type="ECO:0000313" key="7">
    <source>
        <dbReference type="EMBL" id="KAF1990688.1"/>
    </source>
</evidence>
<keyword evidence="8" id="KW-1185">Reference proteome</keyword>
<evidence type="ECO:0000256" key="3">
    <source>
        <dbReference type="ARBA" id="ARBA00023186"/>
    </source>
</evidence>
<dbReference type="PROSITE" id="PS50245">
    <property type="entry name" value="CAP_GLY_2"/>
    <property type="match status" value="1"/>
</dbReference>
<dbReference type="GO" id="GO:0005634">
    <property type="term" value="C:nucleus"/>
    <property type="evidence" value="ECO:0007669"/>
    <property type="project" value="TreeGrafter"/>
</dbReference>
<keyword evidence="3" id="KW-0143">Chaperone</keyword>
<dbReference type="GO" id="GO:0005938">
    <property type="term" value="C:cell cortex"/>
    <property type="evidence" value="ECO:0007669"/>
    <property type="project" value="TreeGrafter"/>
</dbReference>
<dbReference type="OrthoDB" id="5295208at2759"/>
<accession>A0A6G1HCN0</accession>
<reference evidence="7" key="1">
    <citation type="journal article" date="2020" name="Stud. Mycol.">
        <title>101 Dothideomycetes genomes: a test case for predicting lifestyles and emergence of pathogens.</title>
        <authorList>
            <person name="Haridas S."/>
            <person name="Albert R."/>
            <person name="Binder M."/>
            <person name="Bloem J."/>
            <person name="Labutti K."/>
            <person name="Salamov A."/>
            <person name="Andreopoulos B."/>
            <person name="Baker S."/>
            <person name="Barry K."/>
            <person name="Bills G."/>
            <person name="Bluhm B."/>
            <person name="Cannon C."/>
            <person name="Castanera R."/>
            <person name="Culley D."/>
            <person name="Daum C."/>
            <person name="Ezra D."/>
            <person name="Gonzalez J."/>
            <person name="Henrissat B."/>
            <person name="Kuo A."/>
            <person name="Liang C."/>
            <person name="Lipzen A."/>
            <person name="Lutzoni F."/>
            <person name="Magnuson J."/>
            <person name="Mondo S."/>
            <person name="Nolan M."/>
            <person name="Ohm R."/>
            <person name="Pangilinan J."/>
            <person name="Park H.-J."/>
            <person name="Ramirez L."/>
            <person name="Alfaro M."/>
            <person name="Sun H."/>
            <person name="Tritt A."/>
            <person name="Yoshinaga Y."/>
            <person name="Zwiers L.-H."/>
            <person name="Turgeon B."/>
            <person name="Goodwin S."/>
            <person name="Spatafora J."/>
            <person name="Crous P."/>
            <person name="Grigoriev I."/>
        </authorList>
    </citation>
    <scope>NUCLEOTIDE SEQUENCE</scope>
    <source>
        <strain evidence="7">CBS 113979</strain>
    </source>
</reference>
<dbReference type="SMART" id="SM01052">
    <property type="entry name" value="CAP_GLY"/>
    <property type="match status" value="1"/>
</dbReference>
<dbReference type="Pfam" id="PF01302">
    <property type="entry name" value="CAP_GLY"/>
    <property type="match status" value="1"/>
</dbReference>
<protein>
    <recommendedName>
        <fullName evidence="6">CAP-Gly domain-containing protein</fullName>
    </recommendedName>
</protein>
<name>A0A6G1HCN0_9PEZI</name>
<dbReference type="PANTHER" id="PTHR18916">
    <property type="entry name" value="DYNACTIN 1-RELATED MICROTUBULE-BINDING"/>
    <property type="match status" value="1"/>
</dbReference>
<dbReference type="Gene3D" id="3.10.20.90">
    <property type="entry name" value="Phosphatidylinositol 3-kinase Catalytic Subunit, Chain A, domain 1"/>
    <property type="match status" value="1"/>
</dbReference>
<evidence type="ECO:0000256" key="1">
    <source>
        <dbReference type="ARBA" id="ARBA00004496"/>
    </source>
</evidence>
<dbReference type="EMBL" id="ML977141">
    <property type="protein sequence ID" value="KAF1990688.1"/>
    <property type="molecule type" value="Genomic_DNA"/>
</dbReference>
<dbReference type="GO" id="GO:0031122">
    <property type="term" value="P:cytoplasmic microtubule organization"/>
    <property type="evidence" value="ECO:0007669"/>
    <property type="project" value="TreeGrafter"/>
</dbReference>
<dbReference type="GO" id="GO:0035371">
    <property type="term" value="C:microtubule plus-end"/>
    <property type="evidence" value="ECO:0007669"/>
    <property type="project" value="TreeGrafter"/>
</dbReference>
<dbReference type="InterPro" id="IPR029071">
    <property type="entry name" value="Ubiquitin-like_domsf"/>
</dbReference>
<evidence type="ECO:0000313" key="8">
    <source>
        <dbReference type="Proteomes" id="UP000800041"/>
    </source>
</evidence>
<dbReference type="PANTHER" id="PTHR18916:SF85">
    <property type="entry name" value="TUBULIN-FOLDING COFACTOR B"/>
    <property type="match status" value="1"/>
</dbReference>
<dbReference type="AlphaFoldDB" id="A0A6G1HCN0"/>
<dbReference type="InterPro" id="IPR036859">
    <property type="entry name" value="CAP-Gly_dom_sf"/>
</dbReference>
<proteinExistence type="inferred from homology"/>
<comment type="subcellular location">
    <subcellularLocation>
        <location evidence="1">Cytoplasm</location>
    </subcellularLocation>
</comment>
<feature type="domain" description="CAP-Gly" evidence="6">
    <location>
        <begin position="184"/>
        <end position="220"/>
    </location>
</feature>